<feature type="domain" description="PAS" evidence="19">
    <location>
        <begin position="640"/>
        <end position="712"/>
    </location>
</feature>
<dbReference type="RefSeq" id="WP_146798417.1">
    <property type="nucleotide sequence ID" value="NZ_VOLP01000006.1"/>
</dbReference>
<dbReference type="InterPro" id="IPR000700">
    <property type="entry name" value="PAS-assoc_C"/>
</dbReference>
<dbReference type="CDD" id="cd17546">
    <property type="entry name" value="REC_hyHK_CKI1_RcsC-like"/>
    <property type="match status" value="1"/>
</dbReference>
<protein>
    <recommendedName>
        <fullName evidence="14">Sensory/regulatory protein RpfC</fullName>
        <ecNumber evidence="3">2.7.13.3</ecNumber>
    </recommendedName>
</protein>
<keyword evidence="12 16" id="KW-0472">Membrane</keyword>
<dbReference type="OrthoDB" id="9810730at2"/>
<evidence type="ECO:0000259" key="17">
    <source>
        <dbReference type="PROSITE" id="PS50109"/>
    </source>
</evidence>
<dbReference type="InterPro" id="IPR000014">
    <property type="entry name" value="PAS"/>
</dbReference>
<evidence type="ECO:0000259" key="18">
    <source>
        <dbReference type="PROSITE" id="PS50110"/>
    </source>
</evidence>
<dbReference type="GO" id="GO:0016020">
    <property type="term" value="C:membrane"/>
    <property type="evidence" value="ECO:0007669"/>
    <property type="project" value="UniProtKB-SubCell"/>
</dbReference>
<comment type="catalytic activity">
    <reaction evidence="1">
        <text>ATP + protein L-histidine = ADP + protein N-phospho-L-histidine.</text>
        <dbReference type="EC" id="2.7.13.3"/>
    </reaction>
</comment>
<evidence type="ECO:0000259" key="19">
    <source>
        <dbReference type="PROSITE" id="PS50112"/>
    </source>
</evidence>
<keyword evidence="7" id="KW-0547">Nucleotide-binding</keyword>
<organism evidence="22 24">
    <name type="scientific">Colwellia hornerae</name>
    <dbReference type="NCBI Taxonomy" id="89402"/>
    <lineage>
        <taxon>Bacteria</taxon>
        <taxon>Pseudomonadati</taxon>
        <taxon>Pseudomonadota</taxon>
        <taxon>Gammaproteobacteria</taxon>
        <taxon>Alteromonadales</taxon>
        <taxon>Colwelliaceae</taxon>
        <taxon>Colwellia</taxon>
    </lineage>
</organism>
<evidence type="ECO:0000256" key="6">
    <source>
        <dbReference type="ARBA" id="ARBA00022692"/>
    </source>
</evidence>
<feature type="domain" description="Response regulatory" evidence="18">
    <location>
        <begin position="1174"/>
        <end position="1298"/>
    </location>
</feature>
<dbReference type="PRINTS" id="PR00344">
    <property type="entry name" value="BCTRLSENSOR"/>
</dbReference>
<dbReference type="InterPro" id="IPR003661">
    <property type="entry name" value="HisK_dim/P_dom"/>
</dbReference>
<feature type="modified residue" description="4-aspartylphosphate" evidence="15">
    <location>
        <position position="1228"/>
    </location>
</feature>
<comment type="caution">
    <text evidence="22">The sequence shown here is derived from an EMBL/GenBank/DDBJ whole genome shotgun (WGS) entry which is preliminary data.</text>
</comment>
<dbReference type="InterPro" id="IPR013655">
    <property type="entry name" value="PAS_fold_3"/>
</dbReference>
<keyword evidence="6 16" id="KW-0812">Transmembrane</keyword>
<dbReference type="Pfam" id="PF01590">
    <property type="entry name" value="GAF"/>
    <property type="match status" value="1"/>
</dbReference>
<dbReference type="InterPro" id="IPR005467">
    <property type="entry name" value="His_kinase_dom"/>
</dbReference>
<dbReference type="SMART" id="SM00448">
    <property type="entry name" value="REC"/>
    <property type="match status" value="2"/>
</dbReference>
<dbReference type="PROSITE" id="PS50109">
    <property type="entry name" value="HIS_KIN"/>
    <property type="match status" value="1"/>
</dbReference>
<evidence type="ECO:0000256" key="16">
    <source>
        <dbReference type="SAM" id="Phobius"/>
    </source>
</evidence>
<dbReference type="Pfam" id="PF02518">
    <property type="entry name" value="HATPase_c"/>
    <property type="match status" value="1"/>
</dbReference>
<dbReference type="CDD" id="cd00130">
    <property type="entry name" value="PAS"/>
    <property type="match status" value="2"/>
</dbReference>
<dbReference type="GO" id="GO:0000155">
    <property type="term" value="F:phosphorelay sensor kinase activity"/>
    <property type="evidence" value="ECO:0007669"/>
    <property type="project" value="InterPro"/>
</dbReference>
<evidence type="ECO:0000256" key="5">
    <source>
        <dbReference type="ARBA" id="ARBA00022679"/>
    </source>
</evidence>
<evidence type="ECO:0000313" key="23">
    <source>
        <dbReference type="Proteomes" id="UP000321525"/>
    </source>
</evidence>
<dbReference type="InterPro" id="IPR004358">
    <property type="entry name" value="Sig_transdc_His_kin-like_C"/>
</dbReference>
<reference evidence="22 24" key="1">
    <citation type="submission" date="2019-07" db="EMBL/GenBank/DDBJ databases">
        <title>Genomes of sea-ice associated Colwellia species.</title>
        <authorList>
            <person name="Bowman J.P."/>
        </authorList>
    </citation>
    <scope>NUCLEOTIDE SEQUENCE [LARGE SCALE GENOMIC DNA]</scope>
    <source>
        <strain evidence="21 23">ACAM 607</strain>
        <strain evidence="22 24">IC036</strain>
    </source>
</reference>
<dbReference type="SMART" id="SM00091">
    <property type="entry name" value="PAS"/>
    <property type="match status" value="2"/>
</dbReference>
<evidence type="ECO:0000256" key="11">
    <source>
        <dbReference type="ARBA" id="ARBA00023012"/>
    </source>
</evidence>
<dbReference type="Proteomes" id="UP000321917">
    <property type="component" value="Unassembled WGS sequence"/>
</dbReference>
<feature type="domain" description="Histidine kinase" evidence="17">
    <location>
        <begin position="785"/>
        <end position="1006"/>
    </location>
</feature>
<evidence type="ECO:0000313" key="24">
    <source>
        <dbReference type="Proteomes" id="UP000321917"/>
    </source>
</evidence>
<dbReference type="CDD" id="cd00082">
    <property type="entry name" value="HisKA"/>
    <property type="match status" value="1"/>
</dbReference>
<dbReference type="Gene3D" id="3.30.450.40">
    <property type="match status" value="1"/>
</dbReference>
<feature type="transmembrane region" description="Helical" evidence="16">
    <location>
        <begin position="16"/>
        <end position="37"/>
    </location>
</feature>
<keyword evidence="23" id="KW-1185">Reference proteome</keyword>
<dbReference type="InterPro" id="IPR003018">
    <property type="entry name" value="GAF"/>
</dbReference>
<dbReference type="PROSITE" id="PS50112">
    <property type="entry name" value="PAS"/>
    <property type="match status" value="1"/>
</dbReference>
<comment type="caution">
    <text evidence="15">Lacks conserved residue(s) required for the propagation of feature annotation.</text>
</comment>
<dbReference type="InterPro" id="IPR011006">
    <property type="entry name" value="CheY-like_superfamily"/>
</dbReference>
<keyword evidence="11" id="KW-0902">Two-component regulatory system</keyword>
<dbReference type="Pfam" id="PF08447">
    <property type="entry name" value="PAS_3"/>
    <property type="match status" value="1"/>
</dbReference>
<dbReference type="InterPro" id="IPR001610">
    <property type="entry name" value="PAC"/>
</dbReference>
<accession>A0A5C6QQ67</accession>
<keyword evidence="9" id="KW-0067">ATP-binding</keyword>
<dbReference type="Pfam" id="PF00512">
    <property type="entry name" value="HisKA"/>
    <property type="match status" value="1"/>
</dbReference>
<dbReference type="SUPFAM" id="SSF52172">
    <property type="entry name" value="CheY-like"/>
    <property type="match status" value="2"/>
</dbReference>
<dbReference type="InterPro" id="IPR003594">
    <property type="entry name" value="HATPase_dom"/>
</dbReference>
<feature type="transmembrane region" description="Helical" evidence="16">
    <location>
        <begin position="190"/>
        <end position="208"/>
    </location>
</feature>
<dbReference type="InterPro" id="IPR001789">
    <property type="entry name" value="Sig_transdc_resp-reg_receiver"/>
</dbReference>
<evidence type="ECO:0000256" key="1">
    <source>
        <dbReference type="ARBA" id="ARBA00000085"/>
    </source>
</evidence>
<evidence type="ECO:0000256" key="15">
    <source>
        <dbReference type="PROSITE-ProRule" id="PRU00169"/>
    </source>
</evidence>
<dbReference type="InterPro" id="IPR036890">
    <property type="entry name" value="HATPase_C_sf"/>
</dbReference>
<evidence type="ECO:0000256" key="14">
    <source>
        <dbReference type="ARBA" id="ARBA00068150"/>
    </source>
</evidence>
<feature type="domain" description="Response regulatory" evidence="18">
    <location>
        <begin position="1023"/>
        <end position="1143"/>
    </location>
</feature>
<evidence type="ECO:0000256" key="13">
    <source>
        <dbReference type="ARBA" id="ARBA00064003"/>
    </source>
</evidence>
<dbReference type="PROSITE" id="PS50110">
    <property type="entry name" value="RESPONSE_REGULATORY"/>
    <property type="match status" value="2"/>
</dbReference>
<evidence type="ECO:0000256" key="4">
    <source>
        <dbReference type="ARBA" id="ARBA00022553"/>
    </source>
</evidence>
<dbReference type="SMART" id="SM00388">
    <property type="entry name" value="HisKA"/>
    <property type="match status" value="1"/>
</dbReference>
<evidence type="ECO:0000313" key="21">
    <source>
        <dbReference type="EMBL" id="TWX61883.1"/>
    </source>
</evidence>
<dbReference type="EC" id="2.7.13.3" evidence="3"/>
<dbReference type="Gene3D" id="2.10.70.100">
    <property type="match status" value="1"/>
</dbReference>
<dbReference type="FunFam" id="3.30.565.10:FF:000010">
    <property type="entry name" value="Sensor histidine kinase RcsC"/>
    <property type="match status" value="1"/>
</dbReference>
<dbReference type="Pfam" id="PF13675">
    <property type="entry name" value="PilJ"/>
    <property type="match status" value="1"/>
</dbReference>
<dbReference type="SUPFAM" id="SSF55781">
    <property type="entry name" value="GAF domain-like"/>
    <property type="match status" value="1"/>
</dbReference>
<evidence type="ECO:0000256" key="12">
    <source>
        <dbReference type="ARBA" id="ARBA00023136"/>
    </source>
</evidence>
<name>A0A5C6QQ67_9GAMM</name>
<dbReference type="SMART" id="SM00065">
    <property type="entry name" value="GAF"/>
    <property type="match status" value="1"/>
</dbReference>
<comment type="subunit">
    <text evidence="13">At low DSF concentrations, interacts with RpfF.</text>
</comment>
<evidence type="ECO:0000256" key="9">
    <source>
        <dbReference type="ARBA" id="ARBA00022840"/>
    </source>
</evidence>
<dbReference type="SUPFAM" id="SSF47384">
    <property type="entry name" value="Homodimeric domain of signal transducing histidine kinase"/>
    <property type="match status" value="1"/>
</dbReference>
<evidence type="ECO:0000259" key="20">
    <source>
        <dbReference type="PROSITE" id="PS50113"/>
    </source>
</evidence>
<dbReference type="SUPFAM" id="SSF55874">
    <property type="entry name" value="ATPase domain of HSP90 chaperone/DNA topoisomerase II/histidine kinase"/>
    <property type="match status" value="1"/>
</dbReference>
<dbReference type="Pfam" id="PF13426">
    <property type="entry name" value="PAS_9"/>
    <property type="match status" value="1"/>
</dbReference>
<evidence type="ECO:0000256" key="10">
    <source>
        <dbReference type="ARBA" id="ARBA00022989"/>
    </source>
</evidence>
<dbReference type="InterPro" id="IPR029016">
    <property type="entry name" value="GAF-like_dom_sf"/>
</dbReference>
<sequence>MTNIKVLQQKIKRRNLLAIVLIAVLISLSFLSLMLLFNQQTKDVETINLAGGQRMLSQKIAYLATQHYHNITLAEVDDKLIKNLLDTVSTFTKNQQILNNLALSQSTSMPSEVYNSYFNAPTDLNKRVNRFALSAIELSQAQDKNNAKTIINEMFNQALIESLRVSLDVVVTKLEQHTHQRMATIKRLEAVLWLASMILLFAISFFIFRPLQRVISNYHHELLLSKQKSVELMLAINKHAIVYRVSVDEKGTLTEVNQRFLDFYRYREEDIVGQSVIEICGVGYTQQDYKNIFQKAVAKEYWHGESINKIKGGRELWLSTTIVPLINSEHKAESFIVIQNDISGIKQTELTLNKLHKITSDIDKSLTDKIQDILELGKQIFNLPLALISEIHQQEYRVVYCHTPNNEINPGDIFELGSTYCFHTLQANQPISFHQAGDSEIKNHPCYQDFGLESYIGVPLVVDGKPFGTLNFSGAEASARPFTTRELDLIQLFSHWISAELTRVKHKNKLLGQQSLMEQMAQQARIGVWEVDLVNNNVYWSKMTKVIHEVPNDYQPELTQAINFYKEGESRERVQALIAKCMKDGGTYEEDMQLVTAKGNEIWVSARGRSEFIDGKCVRLYGSFQDITDKMITQQSISQHNQRMRLATDSAGIGVWELNLLSDELKWDDWMFKLYGVERQSLLSAQDVLNQGVHPEDINKAGRDFNEAIKTHGQYDTQFRIIWPTGEIKYIKAAAIISYDSNKKPISMIGVNYDVSAIVENEIALIKAKEQAEVAVTAKNEFFASMSHEIRTPMNGVIGMLDLVKDSPLNQEQDHRIGIAQQSAHSLLTLINDVLDFSKIDANKLELENVSFNLRDMVGNLAESFAQQAQHKGLELIVDLVELEESLVVGDSNRLRQILTNLLANAIKFTKQGEVIIRLSQQNYSTTHWRIIAAISDTGIGIPKGKQQGLFEVFSQVDASTTREYGGTGLGLAIVKKLCLCMQGNVKVESNQGEGSTFSCDLLLEKSADSFLSQPVKALQGKRVLIIEQNKSCANVIKRQLNCWQLDADIMTTLQPALTVFNKQIENPHYDLLIMNSQHNGEDAVAFVKEVRLNPVYKNLKIMFMTLMSIQHDLADIAESGIDGFFPKPVITADLQRALNTLLDEPAKQPISDATSAKLIALSDVDSSWTKDVNLLLVEDNRVNQMVAMAVLKKIGITQCVIAVNGKDAIEMLKASANNQPFTFIFMDCQMPEMDGYQATTSIRQGNAGARYQNIPIVAMTANAMVGDEEKCLSAGMDDYLVKPINKEQVREAIKIIHL</sequence>
<dbReference type="PANTHER" id="PTHR45339">
    <property type="entry name" value="HYBRID SIGNAL TRANSDUCTION HISTIDINE KINASE J"/>
    <property type="match status" value="1"/>
</dbReference>
<dbReference type="FunFam" id="1.10.287.130:FF:000002">
    <property type="entry name" value="Two-component osmosensing histidine kinase"/>
    <property type="match status" value="1"/>
</dbReference>
<dbReference type="SUPFAM" id="SSF55785">
    <property type="entry name" value="PYP-like sensor domain (PAS domain)"/>
    <property type="match status" value="3"/>
</dbReference>
<keyword evidence="10 16" id="KW-1133">Transmembrane helix</keyword>
<dbReference type="GO" id="GO:0005524">
    <property type="term" value="F:ATP binding"/>
    <property type="evidence" value="ECO:0007669"/>
    <property type="project" value="UniProtKB-KW"/>
</dbReference>
<keyword evidence="4 15" id="KW-0597">Phosphoprotein</keyword>
<evidence type="ECO:0000256" key="3">
    <source>
        <dbReference type="ARBA" id="ARBA00012438"/>
    </source>
</evidence>
<dbReference type="Gene3D" id="3.30.450.20">
    <property type="entry name" value="PAS domain"/>
    <property type="match status" value="3"/>
</dbReference>
<dbReference type="InterPro" id="IPR035965">
    <property type="entry name" value="PAS-like_dom_sf"/>
</dbReference>
<dbReference type="CDD" id="cd16922">
    <property type="entry name" value="HATPase_EvgS-ArcB-TorS-like"/>
    <property type="match status" value="1"/>
</dbReference>
<dbReference type="InterPro" id="IPR036097">
    <property type="entry name" value="HisK_dim/P_sf"/>
</dbReference>
<feature type="domain" description="PAC" evidence="20">
    <location>
        <begin position="300"/>
        <end position="354"/>
    </location>
</feature>
<dbReference type="EMBL" id="VOLQ01000003">
    <property type="protein sequence ID" value="TWX71215.1"/>
    <property type="molecule type" value="Genomic_DNA"/>
</dbReference>
<keyword evidence="8" id="KW-0418">Kinase</keyword>
<dbReference type="Proteomes" id="UP000321525">
    <property type="component" value="Unassembled WGS sequence"/>
</dbReference>
<evidence type="ECO:0000256" key="2">
    <source>
        <dbReference type="ARBA" id="ARBA00004141"/>
    </source>
</evidence>
<feature type="domain" description="PAC" evidence="20">
    <location>
        <begin position="715"/>
        <end position="767"/>
    </location>
</feature>
<dbReference type="SMART" id="SM00387">
    <property type="entry name" value="HATPase_c"/>
    <property type="match status" value="1"/>
</dbReference>
<dbReference type="NCBIfam" id="TIGR00229">
    <property type="entry name" value="sensory_box"/>
    <property type="match status" value="1"/>
</dbReference>
<comment type="subcellular location">
    <subcellularLocation>
        <location evidence="2">Membrane</location>
        <topology evidence="2">Multi-pass membrane protein</topology>
    </subcellularLocation>
</comment>
<dbReference type="PROSITE" id="PS50113">
    <property type="entry name" value="PAC"/>
    <property type="match status" value="2"/>
</dbReference>
<dbReference type="InterPro" id="IPR029095">
    <property type="entry name" value="NarX-like_N"/>
</dbReference>
<dbReference type="Gene3D" id="1.10.287.130">
    <property type="match status" value="1"/>
</dbReference>
<evidence type="ECO:0000256" key="7">
    <source>
        <dbReference type="ARBA" id="ARBA00022741"/>
    </source>
</evidence>
<gene>
    <name evidence="21" type="ORF">ESZ26_04515</name>
    <name evidence="22" type="ORF">ESZ27_02095</name>
</gene>
<dbReference type="PANTHER" id="PTHR45339:SF5">
    <property type="entry name" value="HISTIDINE KINASE"/>
    <property type="match status" value="1"/>
</dbReference>
<dbReference type="Gene3D" id="3.30.565.10">
    <property type="entry name" value="Histidine kinase-like ATPase, C-terminal domain"/>
    <property type="match status" value="1"/>
</dbReference>
<evidence type="ECO:0000313" key="22">
    <source>
        <dbReference type="EMBL" id="TWX71215.1"/>
    </source>
</evidence>
<evidence type="ECO:0000256" key="8">
    <source>
        <dbReference type="ARBA" id="ARBA00022777"/>
    </source>
</evidence>
<dbReference type="EMBL" id="VOLR01000005">
    <property type="protein sequence ID" value="TWX61883.1"/>
    <property type="molecule type" value="Genomic_DNA"/>
</dbReference>
<dbReference type="Gene3D" id="3.40.50.2300">
    <property type="match status" value="2"/>
</dbReference>
<proteinExistence type="predicted"/>
<dbReference type="Pfam" id="PF00072">
    <property type="entry name" value="Response_reg"/>
    <property type="match status" value="1"/>
</dbReference>
<keyword evidence="5" id="KW-0808">Transferase</keyword>
<dbReference type="SMART" id="SM00086">
    <property type="entry name" value="PAC"/>
    <property type="match status" value="3"/>
</dbReference>